<evidence type="ECO:0000256" key="9">
    <source>
        <dbReference type="SAM" id="Phobius"/>
    </source>
</evidence>
<dbReference type="EMBL" id="AQPH01000083">
    <property type="protein sequence ID" value="EPY00547.1"/>
    <property type="molecule type" value="Genomic_DNA"/>
</dbReference>
<feature type="transmembrane region" description="Helical" evidence="9">
    <location>
        <begin position="342"/>
        <end position="362"/>
    </location>
</feature>
<dbReference type="SMART" id="SM00382">
    <property type="entry name" value="AAA"/>
    <property type="match status" value="1"/>
</dbReference>
<dbReference type="PROSITE" id="PS50990">
    <property type="entry name" value="PEPTIDASE_C39"/>
    <property type="match status" value="1"/>
</dbReference>
<evidence type="ECO:0000313" key="13">
    <source>
        <dbReference type="EMBL" id="EPY00547.1"/>
    </source>
</evidence>
<evidence type="ECO:0000256" key="4">
    <source>
        <dbReference type="ARBA" id="ARBA00022692"/>
    </source>
</evidence>
<dbReference type="InterPro" id="IPR003439">
    <property type="entry name" value="ABC_transporter-like_ATP-bd"/>
</dbReference>
<evidence type="ECO:0000256" key="1">
    <source>
        <dbReference type="ARBA" id="ARBA00004651"/>
    </source>
</evidence>
<feature type="transmembrane region" description="Helical" evidence="9">
    <location>
        <begin position="270"/>
        <end position="290"/>
    </location>
</feature>
<dbReference type="Gene3D" id="3.90.70.10">
    <property type="entry name" value="Cysteine proteinases"/>
    <property type="match status" value="2"/>
</dbReference>
<name>S9S3P4_MAGFU</name>
<dbReference type="PROSITE" id="PS50893">
    <property type="entry name" value="ABC_TRANSPORTER_2"/>
    <property type="match status" value="1"/>
</dbReference>
<dbReference type="Pfam" id="PF00005">
    <property type="entry name" value="ABC_tran"/>
    <property type="match status" value="1"/>
</dbReference>
<dbReference type="InterPro" id="IPR036640">
    <property type="entry name" value="ABC1_TM_sf"/>
</dbReference>
<dbReference type="PANTHER" id="PTHR24221:SF647">
    <property type="entry name" value="BLL6336 PROTEIN"/>
    <property type="match status" value="1"/>
</dbReference>
<evidence type="ECO:0000256" key="6">
    <source>
        <dbReference type="ARBA" id="ARBA00022840"/>
    </source>
</evidence>
<dbReference type="GO" id="GO:0140359">
    <property type="term" value="F:ABC-type transporter activity"/>
    <property type="evidence" value="ECO:0007669"/>
    <property type="project" value="InterPro"/>
</dbReference>
<evidence type="ECO:0000313" key="14">
    <source>
        <dbReference type="Proteomes" id="UP000015350"/>
    </source>
</evidence>
<evidence type="ECO:0000256" key="2">
    <source>
        <dbReference type="ARBA" id="ARBA00022448"/>
    </source>
</evidence>
<dbReference type="Pfam" id="PF00664">
    <property type="entry name" value="ABC_membrane"/>
    <property type="match status" value="1"/>
</dbReference>
<dbReference type="STRING" id="1316936.K678_15496"/>
<dbReference type="InterPro" id="IPR017871">
    <property type="entry name" value="ABC_transporter-like_CS"/>
</dbReference>
<gene>
    <name evidence="13" type="ORF">K678_15496</name>
</gene>
<accession>S9S3P4</accession>
<feature type="domain" description="Peptidase C39" evidence="12">
    <location>
        <begin position="9"/>
        <end position="172"/>
    </location>
</feature>
<keyword evidence="8 9" id="KW-0472">Membrane</keyword>
<dbReference type="GO" id="GO:0005524">
    <property type="term" value="F:ATP binding"/>
    <property type="evidence" value="ECO:0007669"/>
    <property type="project" value="UniProtKB-KW"/>
</dbReference>
<dbReference type="CDD" id="cd18783">
    <property type="entry name" value="ABC_6TM_PrtD_LapB_HlyB_like"/>
    <property type="match status" value="1"/>
</dbReference>
<dbReference type="GO" id="GO:0008233">
    <property type="term" value="F:peptidase activity"/>
    <property type="evidence" value="ECO:0007669"/>
    <property type="project" value="InterPro"/>
</dbReference>
<keyword evidence="7 9" id="KW-1133">Transmembrane helix</keyword>
<dbReference type="OrthoDB" id="5288404at2"/>
<reference evidence="13 14" key="1">
    <citation type="submission" date="2013-04" db="EMBL/GenBank/DDBJ databases">
        <authorList>
            <person name="Kuznetsov B."/>
            <person name="Ivanovsky R."/>
        </authorList>
    </citation>
    <scope>NUCLEOTIDE SEQUENCE [LARGE SCALE GENOMIC DNA]</scope>
    <source>
        <strain evidence="13 14">MGU-K5</strain>
    </source>
</reference>
<evidence type="ECO:0000256" key="8">
    <source>
        <dbReference type="ARBA" id="ARBA00023136"/>
    </source>
</evidence>
<feature type="transmembrane region" description="Helical" evidence="9">
    <location>
        <begin position="238"/>
        <end position="258"/>
    </location>
</feature>
<dbReference type="Gene3D" id="1.20.1560.10">
    <property type="entry name" value="ABC transporter type 1, transmembrane domain"/>
    <property type="match status" value="1"/>
</dbReference>
<evidence type="ECO:0000256" key="7">
    <source>
        <dbReference type="ARBA" id="ARBA00022989"/>
    </source>
</evidence>
<feature type="transmembrane region" description="Helical" evidence="9">
    <location>
        <begin position="310"/>
        <end position="330"/>
    </location>
</feature>
<evidence type="ECO:0000259" key="11">
    <source>
        <dbReference type="PROSITE" id="PS50929"/>
    </source>
</evidence>
<keyword evidence="4 9" id="KW-0812">Transmembrane</keyword>
<dbReference type="SUPFAM" id="SSF90123">
    <property type="entry name" value="ABC transporter transmembrane region"/>
    <property type="match status" value="1"/>
</dbReference>
<dbReference type="InterPro" id="IPR027417">
    <property type="entry name" value="P-loop_NTPase"/>
</dbReference>
<keyword evidence="5" id="KW-0547">Nucleotide-binding</keyword>
<evidence type="ECO:0000256" key="5">
    <source>
        <dbReference type="ARBA" id="ARBA00022741"/>
    </source>
</evidence>
<proteinExistence type="predicted"/>
<feature type="transmembrane region" description="Helical" evidence="9">
    <location>
        <begin position="204"/>
        <end position="226"/>
    </location>
</feature>
<dbReference type="PROSITE" id="PS50929">
    <property type="entry name" value="ABC_TM1F"/>
    <property type="match status" value="1"/>
</dbReference>
<protein>
    <submittedName>
        <fullName evidence="13">ABC transporter</fullName>
    </submittedName>
</protein>
<evidence type="ECO:0000259" key="10">
    <source>
        <dbReference type="PROSITE" id="PS50893"/>
    </source>
</evidence>
<dbReference type="GO" id="GO:0016887">
    <property type="term" value="F:ATP hydrolysis activity"/>
    <property type="evidence" value="ECO:0007669"/>
    <property type="project" value="InterPro"/>
</dbReference>
<dbReference type="eggNOG" id="COG2274">
    <property type="taxonomic scope" value="Bacteria"/>
</dbReference>
<feature type="domain" description="ABC transporter" evidence="10">
    <location>
        <begin position="516"/>
        <end position="751"/>
    </location>
</feature>
<evidence type="ECO:0000256" key="3">
    <source>
        <dbReference type="ARBA" id="ARBA00022475"/>
    </source>
</evidence>
<comment type="subcellular location">
    <subcellularLocation>
        <location evidence="1">Cell membrane</location>
        <topology evidence="1">Multi-pass membrane protein</topology>
    </subcellularLocation>
</comment>
<keyword evidence="2" id="KW-0813">Transport</keyword>
<dbReference type="InterPro" id="IPR003593">
    <property type="entry name" value="AAA+_ATPase"/>
</dbReference>
<evidence type="ECO:0000259" key="12">
    <source>
        <dbReference type="PROSITE" id="PS50990"/>
    </source>
</evidence>
<dbReference type="AlphaFoldDB" id="S9S3P4"/>
<dbReference type="Proteomes" id="UP000015350">
    <property type="component" value="Unassembled WGS sequence"/>
</dbReference>
<dbReference type="SUPFAM" id="SSF52540">
    <property type="entry name" value="P-loop containing nucleoside triphosphate hydrolases"/>
    <property type="match status" value="1"/>
</dbReference>
<dbReference type="Gene3D" id="3.40.50.300">
    <property type="entry name" value="P-loop containing nucleotide triphosphate hydrolases"/>
    <property type="match status" value="1"/>
</dbReference>
<comment type="caution">
    <text evidence="13">The sequence shown here is derived from an EMBL/GenBank/DDBJ whole genome shotgun (WGS) entry which is preliminary data.</text>
</comment>
<dbReference type="GO" id="GO:0006508">
    <property type="term" value="P:proteolysis"/>
    <property type="evidence" value="ECO:0007669"/>
    <property type="project" value="InterPro"/>
</dbReference>
<organism evidence="13 14">
    <name type="scientific">Magnetospirillum fulvum MGU-K5</name>
    <dbReference type="NCBI Taxonomy" id="1316936"/>
    <lineage>
        <taxon>Bacteria</taxon>
        <taxon>Pseudomonadati</taxon>
        <taxon>Pseudomonadota</taxon>
        <taxon>Alphaproteobacteria</taxon>
        <taxon>Rhodospirillales</taxon>
        <taxon>Rhodospirillaceae</taxon>
        <taxon>Magnetospirillum</taxon>
    </lineage>
</organism>
<dbReference type="InterPro" id="IPR011527">
    <property type="entry name" value="ABC1_TM_dom"/>
</dbReference>
<keyword evidence="6" id="KW-0067">ATP-binding</keyword>
<dbReference type="GO" id="GO:0034040">
    <property type="term" value="F:ATPase-coupled lipid transmembrane transporter activity"/>
    <property type="evidence" value="ECO:0007669"/>
    <property type="project" value="TreeGrafter"/>
</dbReference>
<dbReference type="PANTHER" id="PTHR24221">
    <property type="entry name" value="ATP-BINDING CASSETTE SUB-FAMILY B"/>
    <property type="match status" value="1"/>
</dbReference>
<sequence length="757" mass="82737">MNSISDDVSLDPGSVGLKCLVIVAGLHQVNTSVESLQHEHVVTGPDLSDSQLAEIARSLGLRAKVTGHLDSDGRGRAVRALLQRGGAKLPRLRSVCLGLFEETKPPSLRDYKEVFPALARLKNSAMVVLVGLREQDGQTLVGVVDPLAKTDAVILVPLAAFEEQWTGRLILIQRSYRLDDQTQPFGLRWFVPEILRHRALLRDVMIAALVIQIIGLAPAIFLRVVLDRVLIHESWSTLVVLTVGVVLALLFESLFTYLRQYILIQATNKIDIRLAVRIFAHLMSLPISYFEMVPGGVTVRHLQQAEKIRSFLTGRMLTVALEMTTLLVYLPLLCYLSGKLTLVVLGFGLLISGVVLALVGPFRTKLQALYNAEANRQAMLVETVNGMRSIKSLTLEPGQRRAWEERSAQAVELHNKVAVIGAGAGAVTGFFEKSMLIAVVSVGAVDVFSGQLSVGALIAFQMLAGRVISPLVQLASLIQDYQDTALSVRMLGQVMNRPSEPRSNGGGLQPKVAGQIEFDRVTFRYTPGGVPALDQVGLRIPAGKIVGLVGRSGSGKSTVAKLMQNLYPFQDGVIRIDGIDIREFDLTHLRRNICVVPQDTFIFRGSVRDNIALTNRSAGLEEIVAVARLAGADEFIERLPNGYDTELEEGGQNLSGGQKQRLSISRALLLRPPILVLDEATSALDPDSEAIFLDNLSGIAAGRTTLIISHRLNTLTHCDALVILERGKIIDAGTHAELLQRCEVYRHLWRQQNRGLS</sequence>
<dbReference type="PROSITE" id="PS00211">
    <property type="entry name" value="ABC_TRANSPORTER_1"/>
    <property type="match status" value="1"/>
</dbReference>
<dbReference type="InterPro" id="IPR039421">
    <property type="entry name" value="Type_1_exporter"/>
</dbReference>
<dbReference type="InterPro" id="IPR005074">
    <property type="entry name" value="Peptidase_C39"/>
</dbReference>
<feature type="domain" description="ABC transmembrane type-1" evidence="11">
    <location>
        <begin position="204"/>
        <end position="483"/>
    </location>
</feature>
<keyword evidence="3" id="KW-1003">Cell membrane</keyword>
<dbReference type="FunFam" id="3.40.50.300:FF:000221">
    <property type="entry name" value="Multidrug ABC transporter ATP-binding protein"/>
    <property type="match status" value="1"/>
</dbReference>
<dbReference type="PATRIC" id="fig|1316936.3.peg.3087"/>
<dbReference type="GO" id="GO:0005886">
    <property type="term" value="C:plasma membrane"/>
    <property type="evidence" value="ECO:0007669"/>
    <property type="project" value="UniProtKB-SubCell"/>
</dbReference>